<keyword evidence="4" id="KW-1185">Reference proteome</keyword>
<dbReference type="PANTHER" id="PTHR35562">
    <property type="entry name" value="DNA ENDONUCLEASE SMRA-RELATED"/>
    <property type="match status" value="1"/>
</dbReference>
<evidence type="ECO:0000313" key="3">
    <source>
        <dbReference type="EMBL" id="MEW9806177.1"/>
    </source>
</evidence>
<dbReference type="PANTHER" id="PTHR35562:SF2">
    <property type="entry name" value="DNA ENDONUCLEASE SMRA-RELATED"/>
    <property type="match status" value="1"/>
</dbReference>
<feature type="compositionally biased region" description="Low complexity" evidence="1">
    <location>
        <begin position="34"/>
        <end position="62"/>
    </location>
</feature>
<evidence type="ECO:0000259" key="2">
    <source>
        <dbReference type="PROSITE" id="PS50828"/>
    </source>
</evidence>
<sequence length="181" mass="19533">MSRKTDRPGSALSDEDRVLWNLVARSTRPLKGRSAPAPEPAASAVQDKVAPATESRPPAAAAAPTLAKSLHLRHALDRPTLDKLSRGKLPIEGRVDLHGMTQSEAHALLLSFLKRAHDRGVRYVLVITGKGFSSGGDGILKRQVPAWLATPPFRALVSSHDVSARHHGGEGALYLRIRRKS</sequence>
<comment type="caution">
    <text evidence="3">The sequence shown here is derived from an EMBL/GenBank/DDBJ whole genome shotgun (WGS) entry which is preliminary data.</text>
</comment>
<dbReference type="Proteomes" id="UP001556196">
    <property type="component" value="Unassembled WGS sequence"/>
</dbReference>
<dbReference type="EMBL" id="JBFOCI010000002">
    <property type="protein sequence ID" value="MEW9806177.1"/>
    <property type="molecule type" value="Genomic_DNA"/>
</dbReference>
<dbReference type="Gene3D" id="3.30.1370.110">
    <property type="match status" value="1"/>
</dbReference>
<reference evidence="3 4" key="1">
    <citation type="submission" date="2024-06" db="EMBL/GenBank/DDBJ databases">
        <authorList>
            <person name="Tuo L."/>
        </authorList>
    </citation>
    <scope>NUCLEOTIDE SEQUENCE [LARGE SCALE GENOMIC DNA]</scope>
    <source>
        <strain evidence="3 4">ZMM04-5</strain>
    </source>
</reference>
<dbReference type="SMART" id="SM00463">
    <property type="entry name" value="SMR"/>
    <property type="match status" value="1"/>
</dbReference>
<feature type="domain" description="Smr" evidence="2">
    <location>
        <begin position="95"/>
        <end position="178"/>
    </location>
</feature>
<dbReference type="RefSeq" id="WP_367723249.1">
    <property type="nucleotide sequence ID" value="NZ_JBFOCH010000008.1"/>
</dbReference>
<evidence type="ECO:0000313" key="4">
    <source>
        <dbReference type="Proteomes" id="UP001556196"/>
    </source>
</evidence>
<evidence type="ECO:0000256" key="1">
    <source>
        <dbReference type="SAM" id="MobiDB-lite"/>
    </source>
</evidence>
<accession>A0ABV3QYK8</accession>
<proteinExistence type="predicted"/>
<dbReference type="Pfam" id="PF01713">
    <property type="entry name" value="Smr"/>
    <property type="match status" value="1"/>
</dbReference>
<name>A0ABV3QYK8_9HYPH</name>
<dbReference type="InterPro" id="IPR036063">
    <property type="entry name" value="Smr_dom_sf"/>
</dbReference>
<dbReference type="InterPro" id="IPR002625">
    <property type="entry name" value="Smr_dom"/>
</dbReference>
<feature type="region of interest" description="Disordered" evidence="1">
    <location>
        <begin position="25"/>
        <end position="62"/>
    </location>
</feature>
<protein>
    <submittedName>
        <fullName evidence="3">Smr/MutS family protein</fullName>
    </submittedName>
</protein>
<gene>
    <name evidence="3" type="ORF">ABUE31_09305</name>
</gene>
<dbReference type="PROSITE" id="PS50828">
    <property type="entry name" value="SMR"/>
    <property type="match status" value="1"/>
</dbReference>
<organism evidence="3 4">
    <name type="scientific">Mesorhizobium marinum</name>
    <dbReference type="NCBI Taxonomy" id="3228790"/>
    <lineage>
        <taxon>Bacteria</taxon>
        <taxon>Pseudomonadati</taxon>
        <taxon>Pseudomonadota</taxon>
        <taxon>Alphaproteobacteria</taxon>
        <taxon>Hyphomicrobiales</taxon>
        <taxon>Phyllobacteriaceae</taxon>
        <taxon>Mesorhizobium</taxon>
    </lineage>
</organism>
<dbReference type="SUPFAM" id="SSF160443">
    <property type="entry name" value="SMR domain-like"/>
    <property type="match status" value="1"/>
</dbReference>